<protein>
    <submittedName>
        <fullName evidence="2">Uncharacterized protein</fullName>
    </submittedName>
</protein>
<feature type="region of interest" description="Disordered" evidence="1">
    <location>
        <begin position="197"/>
        <end position="258"/>
    </location>
</feature>
<dbReference type="InterPro" id="IPR039275">
    <property type="entry name" value="PDZD8"/>
</dbReference>
<dbReference type="EMBL" id="KN716431">
    <property type="protein sequence ID" value="KJH45041.1"/>
    <property type="molecule type" value="Genomic_DNA"/>
</dbReference>
<accession>A0A0D8XRL3</accession>
<dbReference type="PANTHER" id="PTHR21519">
    <property type="entry name" value="PDZ DOMAIN-CONTAINING PROTEIN 8"/>
    <property type="match status" value="1"/>
</dbReference>
<dbReference type="OrthoDB" id="10004596at2759"/>
<gene>
    <name evidence="2" type="ORF">DICVIV_08914</name>
</gene>
<proteinExistence type="predicted"/>
<dbReference type="GO" id="GO:1990456">
    <property type="term" value="P:mitochondrion-endoplasmic reticulum membrane tethering"/>
    <property type="evidence" value="ECO:0007669"/>
    <property type="project" value="InterPro"/>
</dbReference>
<dbReference type="GO" id="GO:0051560">
    <property type="term" value="P:mitochondrial calcium ion homeostasis"/>
    <property type="evidence" value="ECO:0007669"/>
    <property type="project" value="InterPro"/>
</dbReference>
<dbReference type="GO" id="GO:0005739">
    <property type="term" value="C:mitochondrion"/>
    <property type="evidence" value="ECO:0007669"/>
    <property type="project" value="GOC"/>
</dbReference>
<evidence type="ECO:0000313" key="3">
    <source>
        <dbReference type="Proteomes" id="UP000053766"/>
    </source>
</evidence>
<name>A0A0D8XRL3_DICVI</name>
<feature type="compositionally biased region" description="Polar residues" evidence="1">
    <location>
        <begin position="239"/>
        <end position="258"/>
    </location>
</feature>
<keyword evidence="3" id="KW-1185">Reference proteome</keyword>
<dbReference type="AlphaFoldDB" id="A0A0D8XRL3"/>
<dbReference type="GO" id="GO:0044233">
    <property type="term" value="C:mitochondria-associated endoplasmic reticulum membrane contact site"/>
    <property type="evidence" value="ECO:0007669"/>
    <property type="project" value="InterPro"/>
</dbReference>
<reference evidence="3" key="2">
    <citation type="journal article" date="2016" name="Sci. Rep.">
        <title>Dictyocaulus viviparus genome, variome and transcriptome elucidate lungworm biology and support future intervention.</title>
        <authorList>
            <person name="McNulty S.N."/>
            <person name="Strube C."/>
            <person name="Rosa B.A."/>
            <person name="Martin J.C."/>
            <person name="Tyagi R."/>
            <person name="Choi Y.J."/>
            <person name="Wang Q."/>
            <person name="Hallsworth Pepin K."/>
            <person name="Zhang X."/>
            <person name="Ozersky P."/>
            <person name="Wilson R.K."/>
            <person name="Sternberg P.W."/>
            <person name="Gasser R.B."/>
            <person name="Mitreva M."/>
        </authorList>
    </citation>
    <scope>NUCLEOTIDE SEQUENCE [LARGE SCALE GENOMIC DNA]</scope>
    <source>
        <strain evidence="3">HannoverDv2000</strain>
    </source>
</reference>
<dbReference type="STRING" id="29172.A0A0D8XRL3"/>
<reference evidence="2 3" key="1">
    <citation type="submission" date="2013-11" db="EMBL/GenBank/DDBJ databases">
        <title>Draft genome of the bovine lungworm Dictyocaulus viviparus.</title>
        <authorList>
            <person name="Mitreva M."/>
        </authorList>
    </citation>
    <scope>NUCLEOTIDE SEQUENCE [LARGE SCALE GENOMIC DNA]</scope>
    <source>
        <strain evidence="2 3">HannoverDv2000</strain>
    </source>
</reference>
<dbReference type="PANTHER" id="PTHR21519:SF1">
    <property type="entry name" value="PDZ DOMAIN-CONTAINING PROTEIN 8"/>
    <property type="match status" value="1"/>
</dbReference>
<organism evidence="2 3">
    <name type="scientific">Dictyocaulus viviparus</name>
    <name type="common">Bovine lungworm</name>
    <dbReference type="NCBI Taxonomy" id="29172"/>
    <lineage>
        <taxon>Eukaryota</taxon>
        <taxon>Metazoa</taxon>
        <taxon>Ecdysozoa</taxon>
        <taxon>Nematoda</taxon>
        <taxon>Chromadorea</taxon>
        <taxon>Rhabditida</taxon>
        <taxon>Rhabditina</taxon>
        <taxon>Rhabditomorpha</taxon>
        <taxon>Strongyloidea</taxon>
        <taxon>Metastrongylidae</taxon>
        <taxon>Dictyocaulus</taxon>
    </lineage>
</organism>
<evidence type="ECO:0000313" key="2">
    <source>
        <dbReference type="EMBL" id="KJH45041.1"/>
    </source>
</evidence>
<dbReference type="Proteomes" id="UP000053766">
    <property type="component" value="Unassembled WGS sequence"/>
</dbReference>
<sequence>MVLRTESDRVPQVLISQASTDLRRTRSESQLATKLPDTVSMSSSTSAGFEDEILSVCTMSSLESEPVVEKLLPSFEEVIDANDTLTQSLLTPRAKDATLTPGMTISDIQKYADTAQTSSMQGLGTESASSFTSSLSFRTEDDLDENGITRNQTASTRKQRLHATLRASKRRVLDLMQKRRVGTFSCSETTEIGADAMDLKNAANPANEPSLTPTGKRSPIETQVSDRKEKKKKGKRRSPSAQYGQLTPSLQDSPTASTGFAHSKITKFMPLQENVVWKQSLDYDLDGISSSSPSRTSKYMNITIHAKELPSPIHDSGTSCGNQLTAVSEVESSQDILLGYVSLYIPQILDDCQLTLSNYHREVYQLKPPTDVQSIIETSASEFCRHAGYDPRLCYGDVTLGFRYFPNGFPHKVAALSNEERFA</sequence>
<feature type="compositionally biased region" description="Basic residues" evidence="1">
    <location>
        <begin position="229"/>
        <end position="238"/>
    </location>
</feature>
<evidence type="ECO:0000256" key="1">
    <source>
        <dbReference type="SAM" id="MobiDB-lite"/>
    </source>
</evidence>
<feature type="compositionally biased region" description="Polar residues" evidence="1">
    <location>
        <begin position="207"/>
        <end position="223"/>
    </location>
</feature>